<dbReference type="InterPro" id="IPR003447">
    <property type="entry name" value="FEMABX"/>
</dbReference>
<protein>
    <submittedName>
        <fullName evidence="8">Peptidoglycan bridge formation glycyltransferase FemA/FemB family protein</fullName>
    </submittedName>
</protein>
<organism evidence="8 9">
    <name type="scientific">Candidatus Avidehalobacter gallistercoris</name>
    <dbReference type="NCBI Taxonomy" id="2840694"/>
    <lineage>
        <taxon>Bacteria</taxon>
        <taxon>Bacillati</taxon>
        <taxon>Bacillota</taxon>
        <taxon>Clostridia</taxon>
        <taxon>Eubacteriales</taxon>
        <taxon>Peptococcaceae</taxon>
        <taxon>Peptococcaceae incertae sedis</taxon>
        <taxon>Candidatus Avidehalobacter</taxon>
    </lineage>
</organism>
<dbReference type="SUPFAM" id="SSF55729">
    <property type="entry name" value="Acyl-CoA N-acyltransferases (Nat)"/>
    <property type="match status" value="2"/>
</dbReference>
<dbReference type="Pfam" id="PF02388">
    <property type="entry name" value="FemAB"/>
    <property type="match status" value="2"/>
</dbReference>
<evidence type="ECO:0000259" key="7">
    <source>
        <dbReference type="PROSITE" id="PS51186"/>
    </source>
</evidence>
<evidence type="ECO:0000256" key="3">
    <source>
        <dbReference type="ARBA" id="ARBA00022960"/>
    </source>
</evidence>
<dbReference type="PROSITE" id="PS51191">
    <property type="entry name" value="FEMABX"/>
    <property type="match status" value="1"/>
</dbReference>
<evidence type="ECO:0000256" key="4">
    <source>
        <dbReference type="ARBA" id="ARBA00022984"/>
    </source>
</evidence>
<dbReference type="InterPro" id="IPR050644">
    <property type="entry name" value="PG_Glycine_Bridge_Synth"/>
</dbReference>
<dbReference type="PANTHER" id="PTHR36174">
    <property type="entry name" value="LIPID II:GLYCINE GLYCYLTRANSFERASE"/>
    <property type="match status" value="1"/>
</dbReference>
<dbReference type="AlphaFoldDB" id="A0A9D1KYL2"/>
<keyword evidence="3" id="KW-0133">Cell shape</keyword>
<dbReference type="GO" id="GO:0071555">
    <property type="term" value="P:cell wall organization"/>
    <property type="evidence" value="ECO:0007669"/>
    <property type="project" value="UniProtKB-KW"/>
</dbReference>
<dbReference type="GO" id="GO:0016755">
    <property type="term" value="F:aminoacyltransferase activity"/>
    <property type="evidence" value="ECO:0007669"/>
    <property type="project" value="InterPro"/>
</dbReference>
<sequence length="368" mass="42017">MNGEYSYRLLEDTPENVRLFNDFVAAHPKGHVLQSWQWGAVKQPAWQPLHLVLEKDGNVVAAALILQRKLPAGLGNIFYSPRGPVLDIDDTALWRATVAAVRALAREHGAIYWKIDPDIDIDFPAAATWRERLKESGFVTAGQGEGFEGVQPRFVFRLDIKPEVDELLAACHQKTRYNIRLAGKKGVEIVTAAGREALPEFYRILTTTASRDHFLIRPYSYFERFYDNLHPAGLCELFMAYYEGEAIAGTLAFRMGDKSWYIYGASANSHRNLMPNYAIQWTMIEWAKAQGCTMYDFRGVPGHVPEDHPLYGLVKFKKGFGGKYTEFIGEYDLPFKPGKYWLYNLLEPVYQKNVRRLINLKKRLKGGK</sequence>
<dbReference type="EMBL" id="DVMH01000022">
    <property type="protein sequence ID" value="HIU10469.1"/>
    <property type="molecule type" value="Genomic_DNA"/>
</dbReference>
<dbReference type="InterPro" id="IPR000182">
    <property type="entry name" value="GNAT_dom"/>
</dbReference>
<reference evidence="8" key="2">
    <citation type="journal article" date="2021" name="PeerJ">
        <title>Extensive microbial diversity within the chicken gut microbiome revealed by metagenomics and culture.</title>
        <authorList>
            <person name="Gilroy R."/>
            <person name="Ravi A."/>
            <person name="Getino M."/>
            <person name="Pursley I."/>
            <person name="Horton D.L."/>
            <person name="Alikhan N.F."/>
            <person name="Baker D."/>
            <person name="Gharbi K."/>
            <person name="Hall N."/>
            <person name="Watson M."/>
            <person name="Adriaenssens E.M."/>
            <person name="Foster-Nyarko E."/>
            <person name="Jarju S."/>
            <person name="Secka A."/>
            <person name="Antonio M."/>
            <person name="Oren A."/>
            <person name="Chaudhuri R.R."/>
            <person name="La Ragione R."/>
            <person name="Hildebrand F."/>
            <person name="Pallen M.J."/>
        </authorList>
    </citation>
    <scope>NUCLEOTIDE SEQUENCE</scope>
    <source>
        <strain evidence="8">2830</strain>
    </source>
</reference>
<evidence type="ECO:0000313" key="9">
    <source>
        <dbReference type="Proteomes" id="UP000824124"/>
    </source>
</evidence>
<gene>
    <name evidence="8" type="ORF">IAB00_04375</name>
</gene>
<evidence type="ECO:0000256" key="6">
    <source>
        <dbReference type="ARBA" id="ARBA00023316"/>
    </source>
</evidence>
<dbReference type="PANTHER" id="PTHR36174:SF1">
    <property type="entry name" value="LIPID II:GLYCINE GLYCYLTRANSFERASE"/>
    <property type="match status" value="1"/>
</dbReference>
<keyword evidence="6" id="KW-0961">Cell wall biogenesis/degradation</keyword>
<keyword evidence="4" id="KW-0573">Peptidoglycan synthesis</keyword>
<dbReference type="Gene3D" id="3.40.630.30">
    <property type="match status" value="2"/>
</dbReference>
<dbReference type="GO" id="GO:0016747">
    <property type="term" value="F:acyltransferase activity, transferring groups other than amino-acyl groups"/>
    <property type="evidence" value="ECO:0007669"/>
    <property type="project" value="InterPro"/>
</dbReference>
<accession>A0A9D1KYL2</accession>
<reference evidence="8" key="1">
    <citation type="submission" date="2020-10" db="EMBL/GenBank/DDBJ databases">
        <authorList>
            <person name="Gilroy R."/>
        </authorList>
    </citation>
    <scope>NUCLEOTIDE SEQUENCE</scope>
    <source>
        <strain evidence="8">2830</strain>
    </source>
</reference>
<keyword evidence="5" id="KW-0012">Acyltransferase</keyword>
<feature type="domain" description="N-acetyltransferase" evidence="7">
    <location>
        <begin position="187"/>
        <end position="347"/>
    </location>
</feature>
<dbReference type="InterPro" id="IPR016181">
    <property type="entry name" value="Acyl_CoA_acyltransferase"/>
</dbReference>
<dbReference type="Proteomes" id="UP000824124">
    <property type="component" value="Unassembled WGS sequence"/>
</dbReference>
<comment type="caution">
    <text evidence="8">The sequence shown here is derived from an EMBL/GenBank/DDBJ whole genome shotgun (WGS) entry which is preliminary data.</text>
</comment>
<evidence type="ECO:0000256" key="2">
    <source>
        <dbReference type="ARBA" id="ARBA00022679"/>
    </source>
</evidence>
<keyword evidence="2" id="KW-0808">Transferase</keyword>
<dbReference type="GO" id="GO:0008360">
    <property type="term" value="P:regulation of cell shape"/>
    <property type="evidence" value="ECO:0007669"/>
    <property type="project" value="UniProtKB-KW"/>
</dbReference>
<name>A0A9D1KYL2_9FIRM</name>
<evidence type="ECO:0000256" key="5">
    <source>
        <dbReference type="ARBA" id="ARBA00023315"/>
    </source>
</evidence>
<dbReference type="PROSITE" id="PS51186">
    <property type="entry name" value="GNAT"/>
    <property type="match status" value="1"/>
</dbReference>
<evidence type="ECO:0000313" key="8">
    <source>
        <dbReference type="EMBL" id="HIU10469.1"/>
    </source>
</evidence>
<evidence type="ECO:0000256" key="1">
    <source>
        <dbReference type="ARBA" id="ARBA00009943"/>
    </source>
</evidence>
<proteinExistence type="inferred from homology"/>
<comment type="similarity">
    <text evidence="1">Belongs to the FemABX family.</text>
</comment>
<dbReference type="GO" id="GO:0009252">
    <property type="term" value="P:peptidoglycan biosynthetic process"/>
    <property type="evidence" value="ECO:0007669"/>
    <property type="project" value="UniProtKB-KW"/>
</dbReference>